<dbReference type="EMBL" id="PFSY01000018">
    <property type="protein sequence ID" value="PJC02266.1"/>
    <property type="molecule type" value="Genomic_DNA"/>
</dbReference>
<gene>
    <name evidence="2" type="ORF">CO073_00345</name>
</gene>
<dbReference type="Proteomes" id="UP000230136">
    <property type="component" value="Unassembled WGS sequence"/>
</dbReference>
<evidence type="ECO:0000313" key="2">
    <source>
        <dbReference type="EMBL" id="PJC02266.1"/>
    </source>
</evidence>
<feature type="non-terminal residue" evidence="2">
    <location>
        <position position="142"/>
    </location>
</feature>
<dbReference type="InterPro" id="IPR043708">
    <property type="entry name" value="DUF5648"/>
</dbReference>
<reference evidence="3" key="1">
    <citation type="submission" date="2017-09" db="EMBL/GenBank/DDBJ databases">
        <title>Depth-based differentiation of microbial function through sediment-hosted aquifers and enrichment of novel symbionts in the deep terrestrial subsurface.</title>
        <authorList>
            <person name="Probst A.J."/>
            <person name="Ladd B."/>
            <person name="Jarett J.K."/>
            <person name="Geller-Mcgrath D.E."/>
            <person name="Sieber C.M.K."/>
            <person name="Emerson J.B."/>
            <person name="Anantharaman K."/>
            <person name="Thomas B.C."/>
            <person name="Malmstrom R."/>
            <person name="Stieglmeier M."/>
            <person name="Klingl A."/>
            <person name="Woyke T."/>
            <person name="Ryan C.M."/>
            <person name="Banfield J.F."/>
        </authorList>
    </citation>
    <scope>NUCLEOTIDE SEQUENCE [LARGE SCALE GENOMIC DNA]</scope>
</reference>
<dbReference type="AlphaFoldDB" id="A0A2M8DSE4"/>
<name>A0A2M8DSE4_9BACT</name>
<dbReference type="Pfam" id="PF18885">
    <property type="entry name" value="DUF5648"/>
    <property type="match status" value="1"/>
</dbReference>
<organism evidence="2 3">
    <name type="scientific">Candidatus Komeilibacteria bacterium CG_4_9_14_0_8_um_filter_36_9</name>
    <dbReference type="NCBI Taxonomy" id="1974473"/>
    <lineage>
        <taxon>Bacteria</taxon>
        <taxon>Candidatus Komeiliibacteriota</taxon>
    </lineage>
</organism>
<protein>
    <recommendedName>
        <fullName evidence="1">DUF5648 domain-containing protein</fullName>
    </recommendedName>
</protein>
<comment type="caution">
    <text evidence="2">The sequence shown here is derived from an EMBL/GenBank/DDBJ whole genome shotgun (WGS) entry which is preliminary data.</text>
</comment>
<evidence type="ECO:0000313" key="3">
    <source>
        <dbReference type="Proteomes" id="UP000230136"/>
    </source>
</evidence>
<evidence type="ECO:0000259" key="1">
    <source>
        <dbReference type="Pfam" id="PF18885"/>
    </source>
</evidence>
<proteinExistence type="predicted"/>
<accession>A0A2M8DSE4</accession>
<sequence length="142" mass="16563">MMTMNDREEMMKRLFFLVYLYYGFLVGQNWQPVYELYNNSIHDHFYTMNTAEVNQAISSMNYVSNGICYYWSSVNFGGAAAIYRLWHDSDHFYTTSITERDNCVNNGYINEGIVGYLSTSSANGLAGWYRLYHDGLDDHAYP</sequence>
<feature type="domain" description="DUF5648" evidence="1">
    <location>
        <begin position="29"/>
        <end position="116"/>
    </location>
</feature>